<dbReference type="NCBIfam" id="TIGR00062">
    <property type="entry name" value="L27"/>
    <property type="match status" value="1"/>
</dbReference>
<dbReference type="SUPFAM" id="SSF110324">
    <property type="entry name" value="Ribosomal L27 protein-like"/>
    <property type="match status" value="1"/>
</dbReference>
<dbReference type="Gene3D" id="2.40.50.100">
    <property type="match status" value="1"/>
</dbReference>
<evidence type="ECO:0000256" key="1">
    <source>
        <dbReference type="ARBA" id="ARBA00010797"/>
    </source>
</evidence>
<dbReference type="PROSITE" id="PS00831">
    <property type="entry name" value="RIBOSOMAL_L27"/>
    <property type="match status" value="1"/>
</dbReference>
<evidence type="ECO:0000256" key="5">
    <source>
        <dbReference type="HAMAP-Rule" id="MF_00539"/>
    </source>
</evidence>
<evidence type="ECO:0000256" key="3">
    <source>
        <dbReference type="ARBA" id="ARBA00023274"/>
    </source>
</evidence>
<dbReference type="PANTHER" id="PTHR15893:SF0">
    <property type="entry name" value="LARGE RIBOSOMAL SUBUNIT PROTEIN BL27M"/>
    <property type="match status" value="1"/>
</dbReference>
<dbReference type="PRINTS" id="PR00063">
    <property type="entry name" value="RIBOSOMALL27"/>
</dbReference>
<dbReference type="InterPro" id="IPR018261">
    <property type="entry name" value="Ribosomal_bL27_CS"/>
</dbReference>
<dbReference type="GO" id="GO:0003735">
    <property type="term" value="F:structural constituent of ribosome"/>
    <property type="evidence" value="ECO:0007669"/>
    <property type="project" value="InterPro"/>
</dbReference>
<dbReference type="PANTHER" id="PTHR15893">
    <property type="entry name" value="RIBOSOMAL PROTEIN L27"/>
    <property type="match status" value="1"/>
</dbReference>
<organism evidence="7 8">
    <name type="scientific">Candidatus Falkowbacteria bacterium CG10_big_fil_rev_8_21_14_0_10_37_14</name>
    <dbReference type="NCBI Taxonomy" id="1974561"/>
    <lineage>
        <taxon>Bacteria</taxon>
        <taxon>Candidatus Falkowiibacteriota</taxon>
    </lineage>
</organism>
<feature type="compositionally biased region" description="Basic and acidic residues" evidence="6">
    <location>
        <begin position="12"/>
        <end position="28"/>
    </location>
</feature>
<comment type="caution">
    <text evidence="7">The sequence shown here is derived from an EMBL/GenBank/DDBJ whole genome shotgun (WGS) entry which is preliminary data.</text>
</comment>
<accession>A0A2M6WU30</accession>
<sequence length="103" mass="11375">MAHKKAGGSSRLGRDSESKRLGVKLNHGEQAKTGAIIIRQRGTKYHPGKNVERGKDDTLYALTEGLVAFTTKKMLKFNNRLKSTKFVNVIEFTPVKTGVSSDK</sequence>
<dbReference type="FunFam" id="2.40.50.100:FF:000020">
    <property type="entry name" value="50S ribosomal protein L27"/>
    <property type="match status" value="1"/>
</dbReference>
<dbReference type="Pfam" id="PF01016">
    <property type="entry name" value="Ribosomal_L27"/>
    <property type="match status" value="1"/>
</dbReference>
<evidence type="ECO:0000256" key="6">
    <source>
        <dbReference type="SAM" id="MobiDB-lite"/>
    </source>
</evidence>
<evidence type="ECO:0000313" key="7">
    <source>
        <dbReference type="EMBL" id="PIT96251.1"/>
    </source>
</evidence>
<gene>
    <name evidence="5" type="primary">rpmA</name>
    <name evidence="7" type="ORF">COT94_00975</name>
</gene>
<feature type="region of interest" description="Disordered" evidence="6">
    <location>
        <begin position="1"/>
        <end position="28"/>
    </location>
</feature>
<evidence type="ECO:0000256" key="4">
    <source>
        <dbReference type="ARBA" id="ARBA00035175"/>
    </source>
</evidence>
<dbReference type="Proteomes" id="UP000228533">
    <property type="component" value="Unassembled WGS sequence"/>
</dbReference>
<name>A0A2M6WU30_9BACT</name>
<reference evidence="8" key="1">
    <citation type="submission" date="2017-09" db="EMBL/GenBank/DDBJ databases">
        <title>Depth-based differentiation of microbial function through sediment-hosted aquifers and enrichment of novel symbionts in the deep terrestrial subsurface.</title>
        <authorList>
            <person name="Probst A.J."/>
            <person name="Ladd B."/>
            <person name="Jarett J.K."/>
            <person name="Geller-Mcgrath D.E."/>
            <person name="Sieber C.M.K."/>
            <person name="Emerson J.B."/>
            <person name="Anantharaman K."/>
            <person name="Thomas B.C."/>
            <person name="Malmstrom R."/>
            <person name="Stieglmeier M."/>
            <person name="Klingl A."/>
            <person name="Woyke T."/>
            <person name="Ryan C.M."/>
            <person name="Banfield J.F."/>
        </authorList>
    </citation>
    <scope>NUCLEOTIDE SEQUENCE [LARGE SCALE GENOMIC DNA]</scope>
</reference>
<keyword evidence="2 5" id="KW-0689">Ribosomal protein</keyword>
<comment type="similarity">
    <text evidence="1 5">Belongs to the bacterial ribosomal protein bL27 family.</text>
</comment>
<protein>
    <recommendedName>
        <fullName evidence="4 5">Large ribosomal subunit protein bL27</fullName>
    </recommendedName>
</protein>
<dbReference type="InterPro" id="IPR001684">
    <property type="entry name" value="Ribosomal_bL27"/>
</dbReference>
<dbReference type="AlphaFoldDB" id="A0A2M6WU30"/>
<dbReference type="HAMAP" id="MF_00539">
    <property type="entry name" value="Ribosomal_bL27"/>
    <property type="match status" value="1"/>
</dbReference>
<dbReference type="EMBL" id="PFAM01000008">
    <property type="protein sequence ID" value="PIT96251.1"/>
    <property type="molecule type" value="Genomic_DNA"/>
</dbReference>
<dbReference type="GO" id="GO:0022625">
    <property type="term" value="C:cytosolic large ribosomal subunit"/>
    <property type="evidence" value="ECO:0007669"/>
    <property type="project" value="TreeGrafter"/>
</dbReference>
<evidence type="ECO:0000313" key="8">
    <source>
        <dbReference type="Proteomes" id="UP000228533"/>
    </source>
</evidence>
<keyword evidence="3 5" id="KW-0687">Ribonucleoprotein</keyword>
<evidence type="ECO:0000256" key="2">
    <source>
        <dbReference type="ARBA" id="ARBA00022980"/>
    </source>
</evidence>
<dbReference type="GO" id="GO:0006412">
    <property type="term" value="P:translation"/>
    <property type="evidence" value="ECO:0007669"/>
    <property type="project" value="UniProtKB-UniRule"/>
</dbReference>
<proteinExistence type="inferred from homology"/>